<proteinExistence type="predicted"/>
<comment type="caution">
    <text evidence="2">The sequence shown here is derived from an EMBL/GenBank/DDBJ whole genome shotgun (WGS) entry which is preliminary data.</text>
</comment>
<evidence type="ECO:0000256" key="1">
    <source>
        <dbReference type="SAM" id="MobiDB-lite"/>
    </source>
</evidence>
<organism evidence="2 3">
    <name type="scientific">Streblomastix strix</name>
    <dbReference type="NCBI Taxonomy" id="222440"/>
    <lineage>
        <taxon>Eukaryota</taxon>
        <taxon>Metamonada</taxon>
        <taxon>Preaxostyla</taxon>
        <taxon>Oxymonadida</taxon>
        <taxon>Streblomastigidae</taxon>
        <taxon>Streblomastix</taxon>
    </lineage>
</organism>
<feature type="compositionally biased region" description="Polar residues" evidence="1">
    <location>
        <begin position="195"/>
        <end position="212"/>
    </location>
</feature>
<accession>A0A5J4V5T8</accession>
<protein>
    <submittedName>
        <fullName evidence="2">Uncharacterized protein</fullName>
    </submittedName>
</protein>
<dbReference type="Proteomes" id="UP000324800">
    <property type="component" value="Unassembled WGS sequence"/>
</dbReference>
<feature type="region of interest" description="Disordered" evidence="1">
    <location>
        <begin position="169"/>
        <end position="212"/>
    </location>
</feature>
<gene>
    <name evidence="2" type="ORF">EZS28_026740</name>
</gene>
<evidence type="ECO:0000313" key="2">
    <source>
        <dbReference type="EMBL" id="KAA6377732.1"/>
    </source>
</evidence>
<dbReference type="AlphaFoldDB" id="A0A5J4V5T8"/>
<dbReference type="EMBL" id="SNRW01009614">
    <property type="protein sequence ID" value="KAA6377732.1"/>
    <property type="molecule type" value="Genomic_DNA"/>
</dbReference>
<evidence type="ECO:0000313" key="3">
    <source>
        <dbReference type="Proteomes" id="UP000324800"/>
    </source>
</evidence>
<feature type="compositionally biased region" description="Basic and acidic residues" evidence="1">
    <location>
        <begin position="169"/>
        <end position="191"/>
    </location>
</feature>
<reference evidence="2 3" key="1">
    <citation type="submission" date="2019-03" db="EMBL/GenBank/DDBJ databases">
        <title>Single cell metagenomics reveals metabolic interactions within the superorganism composed of flagellate Streblomastix strix and complex community of Bacteroidetes bacteria on its surface.</title>
        <authorList>
            <person name="Treitli S.C."/>
            <person name="Kolisko M."/>
            <person name="Husnik F."/>
            <person name="Keeling P."/>
            <person name="Hampl V."/>
        </authorList>
    </citation>
    <scope>NUCLEOTIDE SEQUENCE [LARGE SCALE GENOMIC DNA]</scope>
    <source>
        <strain evidence="2">ST1C</strain>
    </source>
</reference>
<sequence length="212" mass="23928">MANIDLSEWIIDDEDQIAAACFSPKQSKKRVRYYVRRTDDPRVSLTEIFLFGLQDLENTSNNVQQISQTYSGLRIGSKLIRDTLAHVLTDLFKLLESMALPLTPQNIEKQATQIISKQMGGARVSGIDELFNLLQDRLFQFSSSGTLILPFSLQIFLAQLFIVTQSPNDHENTKGQKLSIQKDDQEIKPQEEAQDSSMTKNSDRATTAEAQT</sequence>
<name>A0A5J4V5T8_9EUKA</name>